<protein>
    <submittedName>
        <fullName evidence="5">Uncharacterized protein</fullName>
    </submittedName>
</protein>
<dbReference type="SMART" id="SM00174">
    <property type="entry name" value="RHO"/>
    <property type="match status" value="1"/>
</dbReference>
<feature type="region of interest" description="Disordered" evidence="4">
    <location>
        <begin position="275"/>
        <end position="330"/>
    </location>
</feature>
<dbReference type="GO" id="GO:0007264">
    <property type="term" value="P:small GTPase-mediated signal transduction"/>
    <property type="evidence" value="ECO:0007669"/>
    <property type="project" value="InterPro"/>
</dbReference>
<keyword evidence="2" id="KW-0547">Nucleotide-binding</keyword>
<keyword evidence="1" id="KW-0488">Methylation</keyword>
<evidence type="ECO:0000256" key="3">
    <source>
        <dbReference type="ARBA" id="ARBA00023134"/>
    </source>
</evidence>
<evidence type="ECO:0000256" key="1">
    <source>
        <dbReference type="ARBA" id="ARBA00022481"/>
    </source>
</evidence>
<dbReference type="SMART" id="SM00173">
    <property type="entry name" value="RAS"/>
    <property type="match status" value="1"/>
</dbReference>
<accession>A0AA39QUJ1</accession>
<comment type="caution">
    <text evidence="5">The sequence shown here is derived from an EMBL/GenBank/DDBJ whole genome shotgun (WGS) entry which is preliminary data.</text>
</comment>
<evidence type="ECO:0000256" key="2">
    <source>
        <dbReference type="ARBA" id="ARBA00022741"/>
    </source>
</evidence>
<proteinExistence type="predicted"/>
<dbReference type="GO" id="GO:0005525">
    <property type="term" value="F:GTP binding"/>
    <property type="evidence" value="ECO:0007669"/>
    <property type="project" value="UniProtKB-KW"/>
</dbReference>
<dbReference type="PANTHER" id="PTHR24072">
    <property type="entry name" value="RHO FAMILY GTPASE"/>
    <property type="match status" value="1"/>
</dbReference>
<organism evidence="5 6">
    <name type="scientific">Cladonia borealis</name>
    <dbReference type="NCBI Taxonomy" id="184061"/>
    <lineage>
        <taxon>Eukaryota</taxon>
        <taxon>Fungi</taxon>
        <taxon>Dikarya</taxon>
        <taxon>Ascomycota</taxon>
        <taxon>Pezizomycotina</taxon>
        <taxon>Lecanoromycetes</taxon>
        <taxon>OSLEUM clade</taxon>
        <taxon>Lecanoromycetidae</taxon>
        <taxon>Lecanorales</taxon>
        <taxon>Lecanorineae</taxon>
        <taxon>Cladoniaceae</taxon>
        <taxon>Cladonia</taxon>
    </lineage>
</organism>
<name>A0AA39QUJ1_9LECA</name>
<evidence type="ECO:0000313" key="5">
    <source>
        <dbReference type="EMBL" id="KAK0508310.1"/>
    </source>
</evidence>
<evidence type="ECO:0000256" key="4">
    <source>
        <dbReference type="SAM" id="MobiDB-lite"/>
    </source>
</evidence>
<dbReference type="GO" id="GO:0003924">
    <property type="term" value="F:GTPase activity"/>
    <property type="evidence" value="ECO:0007669"/>
    <property type="project" value="InterPro"/>
</dbReference>
<dbReference type="InterPro" id="IPR005225">
    <property type="entry name" value="Small_GTP-bd"/>
</dbReference>
<dbReference type="Proteomes" id="UP001166286">
    <property type="component" value="Unassembled WGS sequence"/>
</dbReference>
<sequence>MNFEPHRQSLMGLEANKDRNSPYLERMKHLIDAIAKPCSEIFALTVRVSQEVHKSLTSALKDTQSGFSPTVTGSFEHAVELGHQQSRLKDWIAMVQPMVEQSRLDHSYRTQTPEDDSMITQLTGILLQMAFRLELFAFASADDCMEVADELDKIRSVSGRMLSQQTKYTAPHPTFTQEDINGVQSTKHQFLGSVIEQIGDLNDCLWSFKSAISLRDSLVNDAFILNPKLQVRDQLLAEASGIQDPHIYLEAADGSHLDESTGAVETAMPNVLGENSSSAVHVQVKTSSPALENNPSRYNSTEKKPSQSEVGLEDANQPLRPGHGRQAKDHDYEERVNDNLTYLRPLPPYSLKEERVKMVIVGDGATGKTWANMAAVGDNFGSHYVPTVFDDFLLRIDKVELDIADTAGQEEFDRLRPLSYPDTHAAVLAFSIASPSSLERVENKWFPEVTYYLPGVPIIVAGLQLDMRHSREEFRKTTYSEGLSMAKSLNAAAYVECTAVENTGIRDLYDTALNVGVQYKHNKRMDQASSRSRHCVLM</sequence>
<feature type="compositionally biased region" description="Polar residues" evidence="4">
    <location>
        <begin position="275"/>
        <end position="299"/>
    </location>
</feature>
<dbReference type="InterPro" id="IPR003578">
    <property type="entry name" value="Small_GTPase_Rho"/>
</dbReference>
<dbReference type="PROSITE" id="PS51421">
    <property type="entry name" value="RAS"/>
    <property type="match status" value="1"/>
</dbReference>
<dbReference type="EMBL" id="JAFEKC020000021">
    <property type="protein sequence ID" value="KAK0508310.1"/>
    <property type="molecule type" value="Genomic_DNA"/>
</dbReference>
<reference evidence="5" key="1">
    <citation type="submission" date="2023-03" db="EMBL/GenBank/DDBJ databases">
        <title>Complete genome of Cladonia borealis.</title>
        <authorList>
            <person name="Park H."/>
        </authorList>
    </citation>
    <scope>NUCLEOTIDE SEQUENCE</scope>
    <source>
        <strain evidence="5">ANT050790</strain>
    </source>
</reference>
<dbReference type="PROSITE" id="PS51419">
    <property type="entry name" value="RAB"/>
    <property type="match status" value="1"/>
</dbReference>
<dbReference type="AlphaFoldDB" id="A0AA39QUJ1"/>
<dbReference type="SUPFAM" id="SSF52540">
    <property type="entry name" value="P-loop containing nucleoside triphosphate hydrolases"/>
    <property type="match status" value="1"/>
</dbReference>
<dbReference type="NCBIfam" id="TIGR00231">
    <property type="entry name" value="small_GTP"/>
    <property type="match status" value="1"/>
</dbReference>
<dbReference type="InterPro" id="IPR027417">
    <property type="entry name" value="P-loop_NTPase"/>
</dbReference>
<dbReference type="Pfam" id="PF00071">
    <property type="entry name" value="Ras"/>
    <property type="match status" value="1"/>
</dbReference>
<dbReference type="PRINTS" id="PR00449">
    <property type="entry name" value="RASTRNSFRMNG"/>
</dbReference>
<evidence type="ECO:0000313" key="6">
    <source>
        <dbReference type="Proteomes" id="UP001166286"/>
    </source>
</evidence>
<gene>
    <name evidence="5" type="ORF">JMJ35_009394</name>
</gene>
<dbReference type="InterPro" id="IPR001806">
    <property type="entry name" value="Small_GTPase"/>
</dbReference>
<dbReference type="SMART" id="SM00175">
    <property type="entry name" value="RAB"/>
    <property type="match status" value="1"/>
</dbReference>
<dbReference type="Gene3D" id="3.40.50.300">
    <property type="entry name" value="P-loop containing nucleotide triphosphate hydrolases"/>
    <property type="match status" value="1"/>
</dbReference>
<keyword evidence="3" id="KW-0342">GTP-binding</keyword>
<keyword evidence="6" id="KW-1185">Reference proteome</keyword>
<dbReference type="PROSITE" id="PS51420">
    <property type="entry name" value="RHO"/>
    <property type="match status" value="1"/>
</dbReference>